<dbReference type="EMBL" id="CM037028">
    <property type="protein sequence ID" value="KAH7657027.1"/>
    <property type="molecule type" value="Genomic_DNA"/>
</dbReference>
<organism evidence="1 2">
    <name type="scientific">Dioscorea alata</name>
    <name type="common">Purple yam</name>
    <dbReference type="NCBI Taxonomy" id="55571"/>
    <lineage>
        <taxon>Eukaryota</taxon>
        <taxon>Viridiplantae</taxon>
        <taxon>Streptophyta</taxon>
        <taxon>Embryophyta</taxon>
        <taxon>Tracheophyta</taxon>
        <taxon>Spermatophyta</taxon>
        <taxon>Magnoliopsida</taxon>
        <taxon>Liliopsida</taxon>
        <taxon>Dioscoreales</taxon>
        <taxon>Dioscoreaceae</taxon>
        <taxon>Dioscorea</taxon>
    </lineage>
</organism>
<name>A0ACB7U9T7_DIOAL</name>
<gene>
    <name evidence="1" type="ORF">IHE45_18G114200</name>
</gene>
<accession>A0ACB7U9T7</accession>
<proteinExistence type="predicted"/>
<protein>
    <submittedName>
        <fullName evidence="1">Alpha-D-mannose-specific plant lectins domain-containing protein</fullName>
    </submittedName>
</protein>
<reference evidence="2" key="1">
    <citation type="journal article" date="2022" name="Nat. Commun.">
        <title>Chromosome evolution and the genetic basis of agronomically important traits in greater yam.</title>
        <authorList>
            <person name="Bredeson J.V."/>
            <person name="Lyons J.B."/>
            <person name="Oniyinde I.O."/>
            <person name="Okereke N.R."/>
            <person name="Kolade O."/>
            <person name="Nnabue I."/>
            <person name="Nwadili C.O."/>
            <person name="Hribova E."/>
            <person name="Parker M."/>
            <person name="Nwogha J."/>
            <person name="Shu S."/>
            <person name="Carlson J."/>
            <person name="Kariba R."/>
            <person name="Muthemba S."/>
            <person name="Knop K."/>
            <person name="Barton G.J."/>
            <person name="Sherwood A.V."/>
            <person name="Lopez-Montes A."/>
            <person name="Asiedu R."/>
            <person name="Jamnadass R."/>
            <person name="Muchugi A."/>
            <person name="Goodstein D."/>
            <person name="Egesi C.N."/>
            <person name="Featherston J."/>
            <person name="Asfaw A."/>
            <person name="Simpson G.G."/>
            <person name="Dolezel J."/>
            <person name="Hendre P.S."/>
            <person name="Van Deynze A."/>
            <person name="Kumar P.L."/>
            <person name="Obidiegwu J.E."/>
            <person name="Bhattacharjee R."/>
            <person name="Rokhsar D.S."/>
        </authorList>
    </citation>
    <scope>NUCLEOTIDE SEQUENCE [LARGE SCALE GENOMIC DNA]</scope>
    <source>
        <strain evidence="2">cv. TDa95/00328</strain>
    </source>
</reference>
<comment type="caution">
    <text evidence="1">The sequence shown here is derived from an EMBL/GenBank/DDBJ whole genome shotgun (WGS) entry which is preliminary data.</text>
</comment>
<dbReference type="Proteomes" id="UP000827976">
    <property type="component" value="Chromosome 18"/>
</dbReference>
<evidence type="ECO:0000313" key="1">
    <source>
        <dbReference type="EMBL" id="KAH7657027.1"/>
    </source>
</evidence>
<evidence type="ECO:0000313" key="2">
    <source>
        <dbReference type="Proteomes" id="UP000827976"/>
    </source>
</evidence>
<sequence>MAIPRAFSSLSLTLLLVVAPLCTMADYVLYPGGALGPGRSLINGNYTLVMQTDCNLVLYNVCEAIWSSNTNGQATNCFLTFATNGNLVILNPDGNALWSNNQSGGQGNHVLVLHDDGNAVVYGRGRWDSGTNLPSSRFPPADQTTNEAEAAGVAMVINK</sequence>
<keyword evidence="2" id="KW-1185">Reference proteome</keyword>